<reference evidence="7 8" key="1">
    <citation type="submission" date="2009-01" db="EMBL/GenBank/DDBJ databases">
        <authorList>
            <person name="Qin X."/>
            <person name="Bachman B."/>
            <person name="Battles P."/>
            <person name="Bell A."/>
            <person name="Bess C."/>
            <person name="Bickham C."/>
            <person name="Chaboub L."/>
            <person name="Chen D."/>
            <person name="Coyle M."/>
            <person name="Deiros D.R."/>
            <person name="Dinh H."/>
            <person name="Forbes L."/>
            <person name="Fowler G."/>
            <person name="Francisco L."/>
            <person name="Fu Q."/>
            <person name="Gubbala S."/>
            <person name="Hale W."/>
            <person name="Han Y."/>
            <person name="Hemphill L."/>
            <person name="Highlander S.K."/>
            <person name="Hirani K."/>
            <person name="Hogues M."/>
            <person name="Jackson L."/>
            <person name="Jakkamsetti A."/>
            <person name="Javaid M."/>
            <person name="Jiang H."/>
            <person name="Korchina V."/>
            <person name="Kovar C."/>
            <person name="Lara F."/>
            <person name="Lee S."/>
            <person name="Mata R."/>
            <person name="Mathew T."/>
            <person name="Moen C."/>
            <person name="Morales K."/>
            <person name="Munidasa M."/>
            <person name="Nazareth L."/>
            <person name="Ngo R."/>
            <person name="Nguyen L."/>
            <person name="Okwuonu G."/>
            <person name="Ongeri F."/>
            <person name="Patil S."/>
            <person name="Petrosino J."/>
            <person name="Pham C."/>
            <person name="Pham P."/>
            <person name="Pu L.-L."/>
            <person name="Puazo M."/>
            <person name="Raj R."/>
            <person name="Reid J."/>
            <person name="Rouhana J."/>
            <person name="Saada N."/>
            <person name="Shang Y."/>
            <person name="Simmons D."/>
            <person name="Thornton R."/>
            <person name="Warren J."/>
            <person name="Weissenberger G."/>
            <person name="Zhang J."/>
            <person name="Zhang L."/>
            <person name="Zhou C."/>
            <person name="Zhu D."/>
            <person name="Muzny D."/>
            <person name="Worley K."/>
            <person name="Gibbs R."/>
        </authorList>
    </citation>
    <scope>NUCLEOTIDE SEQUENCE [LARGE SCALE GENOMIC DNA]</scope>
    <source>
        <strain evidence="7 8">DSM 15436</strain>
    </source>
</reference>
<comment type="caution">
    <text evidence="7">The sequence shown here is derived from an EMBL/GenBank/DDBJ whole genome shotgun (WGS) entry which is preliminary data.</text>
</comment>
<proteinExistence type="predicted"/>
<evidence type="ECO:0000256" key="1">
    <source>
        <dbReference type="ARBA" id="ARBA00004651"/>
    </source>
</evidence>
<feature type="transmembrane region" description="Helical" evidence="6">
    <location>
        <begin position="404"/>
        <end position="427"/>
    </location>
</feature>
<keyword evidence="8" id="KW-1185">Reference proteome</keyword>
<dbReference type="STRING" id="525245.HMPREF0044_0805"/>
<evidence type="ECO:0000256" key="2">
    <source>
        <dbReference type="ARBA" id="ARBA00022475"/>
    </source>
</evidence>
<evidence type="ECO:0000313" key="8">
    <source>
        <dbReference type="Proteomes" id="UP000010301"/>
    </source>
</evidence>
<dbReference type="PANTHER" id="PTHR30250:SF28">
    <property type="entry name" value="POLYSACCHARIDE BIOSYNTHESIS PROTEIN"/>
    <property type="match status" value="1"/>
</dbReference>
<evidence type="ECO:0000256" key="6">
    <source>
        <dbReference type="SAM" id="Phobius"/>
    </source>
</evidence>
<feature type="transmembrane region" description="Helical" evidence="6">
    <location>
        <begin position="34"/>
        <end position="55"/>
    </location>
</feature>
<dbReference type="InterPro" id="IPR050833">
    <property type="entry name" value="Poly_Biosynth_Transport"/>
</dbReference>
<keyword evidence="3 6" id="KW-0812">Transmembrane</keyword>
<keyword evidence="5 6" id="KW-0472">Membrane</keyword>
<evidence type="ECO:0008006" key="9">
    <source>
        <dbReference type="Google" id="ProtNLM"/>
    </source>
</evidence>
<evidence type="ECO:0000313" key="7">
    <source>
        <dbReference type="EMBL" id="EEH63786.1"/>
    </source>
</evidence>
<feature type="transmembrane region" description="Helical" evidence="6">
    <location>
        <begin position="348"/>
        <end position="368"/>
    </location>
</feature>
<feature type="transmembrane region" description="Helical" evidence="6">
    <location>
        <begin position="317"/>
        <end position="336"/>
    </location>
</feature>
<gene>
    <name evidence="7" type="ORF">HMPREF0044_0805</name>
</gene>
<dbReference type="AlphaFoldDB" id="C0VZS7"/>
<keyword evidence="2" id="KW-1003">Cell membrane</keyword>
<feature type="transmembrane region" description="Helical" evidence="6">
    <location>
        <begin position="275"/>
        <end position="296"/>
    </location>
</feature>
<dbReference type="eggNOG" id="COG2244">
    <property type="taxonomic scope" value="Bacteria"/>
</dbReference>
<feature type="transmembrane region" description="Helical" evidence="6">
    <location>
        <begin position="380"/>
        <end position="398"/>
    </location>
</feature>
<sequence>MARTAEIKADLHMKLNLREKLQGLNQSSPFLKHILTLVSGTAGAQIVVFLMTMVITRLFTRETLGELGVYNSIVAALALIAAGRYDLAVILEAEDGNAKNTFCLAFRLILCVSVSATLLGLALKGVARYYYSEAVASALPLVGVTVLFLSGAALLQFWYNRKSDYKTIAMNRVQQQIGASGGQVAFGFAGITNLLGLWGGQTLGQAFAFFNLGIRAKDLRTIDTSNSMGMLELAKKHWKMPVLNGPNAFVDALRNLGIPALIGAVSLGSLGEYKIAEAVVMVPVGLFTGAISQVFFQKLSQVPAGQMLKEISKAIRGAFLVGILPFTLLYILAPWLVPLLFGQHLTEAGYFVQALIPWLFMTLMTSPISNMFIVTGTQSWLLGFAVVYTVAPLSWLYFSPYALLPTVYILGAIMGVCLVGMLVLALLAARKYDRSASEGVTNN</sequence>
<protein>
    <recommendedName>
        <fullName evidence="9">Polysaccharide biosynthesis protein</fullName>
    </recommendedName>
</protein>
<feature type="transmembrane region" description="Helical" evidence="6">
    <location>
        <begin position="135"/>
        <end position="159"/>
    </location>
</feature>
<evidence type="ECO:0000256" key="5">
    <source>
        <dbReference type="ARBA" id="ARBA00023136"/>
    </source>
</evidence>
<dbReference type="Pfam" id="PF13440">
    <property type="entry name" value="Polysacc_synt_3"/>
    <property type="match status" value="1"/>
</dbReference>
<accession>C0VZS7</accession>
<comment type="subcellular location">
    <subcellularLocation>
        <location evidence="1">Cell membrane</location>
        <topology evidence="1">Multi-pass membrane protein</topology>
    </subcellularLocation>
</comment>
<dbReference type="EMBL" id="ACFG01000030">
    <property type="protein sequence ID" value="EEH63786.1"/>
    <property type="molecule type" value="Genomic_DNA"/>
</dbReference>
<feature type="transmembrane region" description="Helical" evidence="6">
    <location>
        <begin position="67"/>
        <end position="85"/>
    </location>
</feature>
<evidence type="ECO:0000256" key="3">
    <source>
        <dbReference type="ARBA" id="ARBA00022692"/>
    </source>
</evidence>
<evidence type="ECO:0000256" key="4">
    <source>
        <dbReference type="ARBA" id="ARBA00022989"/>
    </source>
</evidence>
<dbReference type="HOGENOM" id="CLU_037830_1_0_11"/>
<feature type="transmembrane region" description="Helical" evidence="6">
    <location>
        <begin position="105"/>
        <end position="123"/>
    </location>
</feature>
<organism evidence="7 8">
    <name type="scientific">Gleimia coleocanis DSM 15436</name>
    <dbReference type="NCBI Taxonomy" id="525245"/>
    <lineage>
        <taxon>Bacteria</taxon>
        <taxon>Bacillati</taxon>
        <taxon>Actinomycetota</taxon>
        <taxon>Actinomycetes</taxon>
        <taxon>Actinomycetales</taxon>
        <taxon>Actinomycetaceae</taxon>
        <taxon>Gleimia</taxon>
    </lineage>
</organism>
<dbReference type="Proteomes" id="UP000010301">
    <property type="component" value="Unassembled WGS sequence"/>
</dbReference>
<keyword evidence="4 6" id="KW-1133">Transmembrane helix</keyword>
<name>C0VZS7_9ACTO</name>
<dbReference type="GO" id="GO:0005886">
    <property type="term" value="C:plasma membrane"/>
    <property type="evidence" value="ECO:0007669"/>
    <property type="project" value="UniProtKB-SubCell"/>
</dbReference>
<dbReference type="PANTHER" id="PTHR30250">
    <property type="entry name" value="PST FAMILY PREDICTED COLANIC ACID TRANSPORTER"/>
    <property type="match status" value="1"/>
</dbReference>